<dbReference type="PROSITE" id="PS50066">
    <property type="entry name" value="MADS_BOX_2"/>
    <property type="match status" value="1"/>
</dbReference>
<dbReference type="InterPro" id="IPR036879">
    <property type="entry name" value="TF_MADSbox_sf"/>
</dbReference>
<evidence type="ECO:0000256" key="3">
    <source>
        <dbReference type="ARBA" id="ARBA00023125"/>
    </source>
</evidence>
<dbReference type="GO" id="GO:0046983">
    <property type="term" value="F:protein dimerization activity"/>
    <property type="evidence" value="ECO:0007669"/>
    <property type="project" value="InterPro"/>
</dbReference>
<dbReference type="SUPFAM" id="SSF55455">
    <property type="entry name" value="SRF-like"/>
    <property type="match status" value="1"/>
</dbReference>
<keyword evidence="8" id="KW-1185">Reference proteome</keyword>
<keyword evidence="2" id="KW-0805">Transcription regulation</keyword>
<keyword evidence="5" id="KW-0539">Nucleus</keyword>
<reference evidence="7 8" key="1">
    <citation type="journal article" date="2021" name="Plant Biotechnol. J.">
        <title>Multi-omics assisted identification of the key and species-specific regulatory components of drought-tolerant mechanisms in Gossypium stocksii.</title>
        <authorList>
            <person name="Yu D."/>
            <person name="Ke L."/>
            <person name="Zhang D."/>
            <person name="Wu Y."/>
            <person name="Sun Y."/>
            <person name="Mei J."/>
            <person name="Sun J."/>
            <person name="Sun Y."/>
        </authorList>
    </citation>
    <scope>NUCLEOTIDE SEQUENCE [LARGE SCALE GENOMIC DNA]</scope>
    <source>
        <strain evidence="8">cv. E1</strain>
        <tissue evidence="7">Leaf</tissue>
    </source>
</reference>
<evidence type="ECO:0000259" key="6">
    <source>
        <dbReference type="PROSITE" id="PS50066"/>
    </source>
</evidence>
<comment type="subcellular location">
    <subcellularLocation>
        <location evidence="1">Nucleus</location>
    </subcellularLocation>
</comment>
<name>A0A9D3W8R6_9ROSI</name>
<keyword evidence="4" id="KW-0804">Transcription</keyword>
<organism evidence="7 8">
    <name type="scientific">Gossypium stocksii</name>
    <dbReference type="NCBI Taxonomy" id="47602"/>
    <lineage>
        <taxon>Eukaryota</taxon>
        <taxon>Viridiplantae</taxon>
        <taxon>Streptophyta</taxon>
        <taxon>Embryophyta</taxon>
        <taxon>Tracheophyta</taxon>
        <taxon>Spermatophyta</taxon>
        <taxon>Magnoliopsida</taxon>
        <taxon>eudicotyledons</taxon>
        <taxon>Gunneridae</taxon>
        <taxon>Pentapetalae</taxon>
        <taxon>rosids</taxon>
        <taxon>malvids</taxon>
        <taxon>Malvales</taxon>
        <taxon>Malvaceae</taxon>
        <taxon>Malvoideae</taxon>
        <taxon>Gossypium</taxon>
    </lineage>
</organism>
<dbReference type="PANTHER" id="PTHR48019">
    <property type="entry name" value="SERUM RESPONSE FACTOR HOMOLOG"/>
    <property type="match status" value="1"/>
</dbReference>
<feature type="domain" description="MADS-box" evidence="6">
    <location>
        <begin position="18"/>
        <end position="61"/>
    </location>
</feature>
<sequence length="72" mass="8144">CDERGPNQPKYPLLSAIKVTFSKRSAGLLKKANELAILCDDEVVVNISSNIDKLFKFSNSRMLITRIIDYEL</sequence>
<dbReference type="GO" id="GO:0005634">
    <property type="term" value="C:nucleus"/>
    <property type="evidence" value="ECO:0007669"/>
    <property type="project" value="UniProtKB-SubCell"/>
</dbReference>
<dbReference type="InterPro" id="IPR002100">
    <property type="entry name" value="TF_MADSbox"/>
</dbReference>
<evidence type="ECO:0000313" key="8">
    <source>
        <dbReference type="Proteomes" id="UP000828251"/>
    </source>
</evidence>
<dbReference type="SMART" id="SM00432">
    <property type="entry name" value="MADS"/>
    <property type="match status" value="1"/>
</dbReference>
<dbReference type="InterPro" id="IPR050142">
    <property type="entry name" value="MADS-box/MEF2_TF"/>
</dbReference>
<comment type="caution">
    <text evidence="7">The sequence shown here is derived from an EMBL/GenBank/DDBJ whole genome shotgun (WGS) entry which is preliminary data.</text>
</comment>
<gene>
    <name evidence="7" type="ORF">J1N35_007223</name>
</gene>
<evidence type="ECO:0000256" key="4">
    <source>
        <dbReference type="ARBA" id="ARBA00023163"/>
    </source>
</evidence>
<protein>
    <recommendedName>
        <fullName evidence="6">MADS-box domain-containing protein</fullName>
    </recommendedName>
</protein>
<dbReference type="AlphaFoldDB" id="A0A9D3W8R6"/>
<evidence type="ECO:0000313" key="7">
    <source>
        <dbReference type="EMBL" id="KAH1113845.1"/>
    </source>
</evidence>
<dbReference type="GO" id="GO:0003677">
    <property type="term" value="F:DNA binding"/>
    <property type="evidence" value="ECO:0007669"/>
    <property type="project" value="UniProtKB-KW"/>
</dbReference>
<accession>A0A9D3W8R6</accession>
<dbReference type="EMBL" id="JAIQCV010000003">
    <property type="protein sequence ID" value="KAH1113845.1"/>
    <property type="molecule type" value="Genomic_DNA"/>
</dbReference>
<dbReference type="OrthoDB" id="1898716at2759"/>
<evidence type="ECO:0000256" key="1">
    <source>
        <dbReference type="ARBA" id="ARBA00004123"/>
    </source>
</evidence>
<proteinExistence type="predicted"/>
<dbReference type="PRINTS" id="PR00404">
    <property type="entry name" value="MADSDOMAIN"/>
</dbReference>
<keyword evidence="3" id="KW-0238">DNA-binding</keyword>
<dbReference type="Proteomes" id="UP000828251">
    <property type="component" value="Unassembled WGS sequence"/>
</dbReference>
<dbReference type="Pfam" id="PF00319">
    <property type="entry name" value="SRF-TF"/>
    <property type="match status" value="1"/>
</dbReference>
<evidence type="ECO:0000256" key="5">
    <source>
        <dbReference type="ARBA" id="ARBA00023242"/>
    </source>
</evidence>
<evidence type="ECO:0000256" key="2">
    <source>
        <dbReference type="ARBA" id="ARBA00023015"/>
    </source>
</evidence>
<feature type="non-terminal residue" evidence="7">
    <location>
        <position position="1"/>
    </location>
</feature>
<dbReference type="Gene3D" id="3.40.1810.10">
    <property type="entry name" value="Transcription factor, MADS-box"/>
    <property type="match status" value="1"/>
</dbReference>